<evidence type="ECO:0000313" key="3">
    <source>
        <dbReference type="Proteomes" id="UP000326921"/>
    </source>
</evidence>
<proteinExistence type="predicted"/>
<reference evidence="2 3" key="1">
    <citation type="submission" date="2019-10" db="EMBL/GenBank/DDBJ databases">
        <authorList>
            <person name="Dong K."/>
        </authorList>
    </citation>
    <scope>NUCLEOTIDE SEQUENCE [LARGE SCALE GENOMIC DNA]</scope>
    <source>
        <strain evidence="3">dk4302</strain>
    </source>
</reference>
<name>A0A5Q0QFS3_9SPHI</name>
<dbReference type="AlphaFoldDB" id="A0A5Q0QFS3"/>
<gene>
    <name evidence="2" type="ORF">GFH32_10215</name>
</gene>
<feature type="signal peptide" evidence="1">
    <location>
        <begin position="1"/>
        <end position="22"/>
    </location>
</feature>
<protein>
    <recommendedName>
        <fullName evidence="4">SH3 domain-containing protein</fullName>
    </recommendedName>
</protein>
<keyword evidence="3" id="KW-1185">Reference proteome</keyword>
<dbReference type="EMBL" id="CP045652">
    <property type="protein sequence ID" value="QGA26678.1"/>
    <property type="molecule type" value="Genomic_DNA"/>
</dbReference>
<dbReference type="RefSeq" id="WP_153511528.1">
    <property type="nucleotide sequence ID" value="NZ_CP045652.1"/>
</dbReference>
<accession>A0A5Q0QFS3</accession>
<sequence length="231" mass="25875">MKRVFLLSIVLTFAQISLGQVAVITSADGYANIRASETGNNKILDRVKTFQVILAFNDGIGVSEVDEVWSEAIGVRSPMSLMEGNSIYDNYIMGNIHTSQYKSIDELADADPKDFQFEYTHRPFTKEGKTISYHQGSQAIDKINGEHYFGSDCGFPQEEVVRAVATIGNKKVEIPQKLLWGILHAGHEFTVKTLKGHYYVYQGIGDGSCFTHLVWHFDKNGLVQRFVGLPY</sequence>
<evidence type="ECO:0008006" key="4">
    <source>
        <dbReference type="Google" id="ProtNLM"/>
    </source>
</evidence>
<dbReference type="KEGG" id="sphe:GFH32_10215"/>
<dbReference type="Proteomes" id="UP000326921">
    <property type="component" value="Chromosome"/>
</dbReference>
<evidence type="ECO:0000313" key="2">
    <source>
        <dbReference type="EMBL" id="QGA26678.1"/>
    </source>
</evidence>
<keyword evidence="1" id="KW-0732">Signal</keyword>
<organism evidence="2 3">
    <name type="scientific">Sphingobacterium zhuxiongii</name>
    <dbReference type="NCBI Taxonomy" id="2662364"/>
    <lineage>
        <taxon>Bacteria</taxon>
        <taxon>Pseudomonadati</taxon>
        <taxon>Bacteroidota</taxon>
        <taxon>Sphingobacteriia</taxon>
        <taxon>Sphingobacteriales</taxon>
        <taxon>Sphingobacteriaceae</taxon>
        <taxon>Sphingobacterium</taxon>
    </lineage>
</organism>
<evidence type="ECO:0000256" key="1">
    <source>
        <dbReference type="SAM" id="SignalP"/>
    </source>
</evidence>
<feature type="chain" id="PRO_5024829286" description="SH3 domain-containing protein" evidence="1">
    <location>
        <begin position="23"/>
        <end position="231"/>
    </location>
</feature>